<dbReference type="GO" id="GO:0046983">
    <property type="term" value="F:protein dimerization activity"/>
    <property type="evidence" value="ECO:0007669"/>
    <property type="project" value="InterPro"/>
</dbReference>
<dbReference type="Proteomes" id="UP000663826">
    <property type="component" value="Unassembled WGS sequence"/>
</dbReference>
<dbReference type="SUPFAM" id="SSF53098">
    <property type="entry name" value="Ribonuclease H-like"/>
    <property type="match status" value="1"/>
</dbReference>
<dbReference type="AlphaFoldDB" id="A0A8H3BKU4"/>
<dbReference type="PANTHER" id="PTHR46169">
    <property type="entry name" value="DNA REPLICATION-RELATED ELEMENT FACTOR, ISOFORM A"/>
    <property type="match status" value="1"/>
</dbReference>
<protein>
    <recommendedName>
        <fullName evidence="1">HAT C-terminal dimerisation domain-containing protein</fullName>
    </recommendedName>
</protein>
<dbReference type="GO" id="GO:0005634">
    <property type="term" value="C:nucleus"/>
    <property type="evidence" value="ECO:0007669"/>
    <property type="project" value="TreeGrafter"/>
</dbReference>
<evidence type="ECO:0000259" key="1">
    <source>
        <dbReference type="Pfam" id="PF05699"/>
    </source>
</evidence>
<sequence length="285" mass="32192">MIRAQVIALFAHRNPKLRIPTLSHKQYEVLQDICSILSILNQAQELLSAGKTPTLALALPVYEALIHALDDCALKFPELAHAIIQGKLKLEGYVAKTRELPVYALAMVVKPCLRFKWMYNNWSPSQYQRARVIVKEAMLSVRQRLHREATLIPLNTVQARNAASAQGCGYLRLLQISAEVDRASNPVGNNSCQSHEDTLLAAPSIPLSNRELLIRHMADVDAELFRWEQFEWLGEDSMGSVDLVEFWRTHKHQFPLLYWVSMDVLPVHASAVSSEQAFSSGKLTR</sequence>
<dbReference type="EMBL" id="CAJMWQ010001723">
    <property type="protein sequence ID" value="CAE6460343.1"/>
    <property type="molecule type" value="Genomic_DNA"/>
</dbReference>
<feature type="domain" description="HAT C-terminal dimerisation" evidence="1">
    <location>
        <begin position="237"/>
        <end position="281"/>
    </location>
</feature>
<dbReference type="InterPro" id="IPR008906">
    <property type="entry name" value="HATC_C_dom"/>
</dbReference>
<comment type="caution">
    <text evidence="2">The sequence shown here is derived from an EMBL/GenBank/DDBJ whole genome shotgun (WGS) entry which is preliminary data.</text>
</comment>
<dbReference type="GO" id="GO:0006357">
    <property type="term" value="P:regulation of transcription by RNA polymerase II"/>
    <property type="evidence" value="ECO:0007669"/>
    <property type="project" value="TreeGrafter"/>
</dbReference>
<name>A0A8H3BKU4_9AGAM</name>
<accession>A0A8H3BKU4</accession>
<gene>
    <name evidence="2" type="ORF">RDB_LOCUS87720</name>
</gene>
<dbReference type="InterPro" id="IPR052717">
    <property type="entry name" value="Vacuolar_transposase_reg"/>
</dbReference>
<dbReference type="PANTHER" id="PTHR46169:SF24">
    <property type="entry name" value="PROTEIN CBG26704"/>
    <property type="match status" value="1"/>
</dbReference>
<organism evidence="2 3">
    <name type="scientific">Rhizoctonia solani</name>
    <dbReference type="NCBI Taxonomy" id="456999"/>
    <lineage>
        <taxon>Eukaryota</taxon>
        <taxon>Fungi</taxon>
        <taxon>Dikarya</taxon>
        <taxon>Basidiomycota</taxon>
        <taxon>Agaricomycotina</taxon>
        <taxon>Agaricomycetes</taxon>
        <taxon>Cantharellales</taxon>
        <taxon>Ceratobasidiaceae</taxon>
        <taxon>Rhizoctonia</taxon>
    </lineage>
</organism>
<evidence type="ECO:0000313" key="2">
    <source>
        <dbReference type="EMBL" id="CAE6460343.1"/>
    </source>
</evidence>
<proteinExistence type="predicted"/>
<evidence type="ECO:0000313" key="3">
    <source>
        <dbReference type="Proteomes" id="UP000663826"/>
    </source>
</evidence>
<dbReference type="InterPro" id="IPR012337">
    <property type="entry name" value="RNaseH-like_sf"/>
</dbReference>
<dbReference type="Pfam" id="PF05699">
    <property type="entry name" value="Dimer_Tnp_hAT"/>
    <property type="match status" value="1"/>
</dbReference>
<reference evidence="2" key="1">
    <citation type="submission" date="2021-01" db="EMBL/GenBank/DDBJ databases">
        <authorList>
            <person name="Kaushik A."/>
        </authorList>
    </citation>
    <scope>NUCLEOTIDE SEQUENCE</scope>
    <source>
        <strain evidence="2">AG1-1B</strain>
    </source>
</reference>